<evidence type="ECO:0008006" key="3">
    <source>
        <dbReference type="Google" id="ProtNLM"/>
    </source>
</evidence>
<gene>
    <name evidence="2" type="ORF">LCGC14_0319610</name>
</gene>
<feature type="compositionally biased region" description="Basic residues" evidence="1">
    <location>
        <begin position="299"/>
        <end position="308"/>
    </location>
</feature>
<dbReference type="InterPro" id="IPR011101">
    <property type="entry name" value="DUF5131"/>
</dbReference>
<protein>
    <recommendedName>
        <fullName evidence="3">Phage Gp37Gp68 family protein</fullName>
    </recommendedName>
</protein>
<reference evidence="2" key="1">
    <citation type="journal article" date="2015" name="Nature">
        <title>Complex archaea that bridge the gap between prokaryotes and eukaryotes.</title>
        <authorList>
            <person name="Spang A."/>
            <person name="Saw J.H."/>
            <person name="Jorgensen S.L."/>
            <person name="Zaremba-Niedzwiedzka K."/>
            <person name="Martijn J."/>
            <person name="Lind A.E."/>
            <person name="van Eijk R."/>
            <person name="Schleper C."/>
            <person name="Guy L."/>
            <person name="Ettema T.J."/>
        </authorList>
    </citation>
    <scope>NUCLEOTIDE SEQUENCE</scope>
</reference>
<feature type="region of interest" description="Disordered" evidence="1">
    <location>
        <begin position="276"/>
        <end position="308"/>
    </location>
</feature>
<dbReference type="AlphaFoldDB" id="A0A0F9WRH5"/>
<evidence type="ECO:0000313" key="2">
    <source>
        <dbReference type="EMBL" id="KKN81348.1"/>
    </source>
</evidence>
<organism evidence="2">
    <name type="scientific">marine sediment metagenome</name>
    <dbReference type="NCBI Taxonomy" id="412755"/>
    <lineage>
        <taxon>unclassified sequences</taxon>
        <taxon>metagenomes</taxon>
        <taxon>ecological metagenomes</taxon>
    </lineage>
</organism>
<comment type="caution">
    <text evidence="2">The sequence shown here is derived from an EMBL/GenBank/DDBJ whole genome shotgun (WGS) entry which is preliminary data.</text>
</comment>
<evidence type="ECO:0000256" key="1">
    <source>
        <dbReference type="SAM" id="MobiDB-lite"/>
    </source>
</evidence>
<proteinExistence type="predicted"/>
<sequence>MGDKTKIQWTATVNKDGTVTPGATWNPIVGCRRVSAGCEKCYAERLSATRLSQTPRYKGLAVMRKAGPRWTGKTRFIPDELVKPLRWQRPRKIFVCDMADLFYKEVRPEWIAAVFGVMASAPHHTFQVLTKRPEIAADWFKNWQPEECQKIAMNLVPWKGFLNTKFVDRWPLPNVWLGTSIEDQATADKRINYLRKCPAEIRFVSYEPALGPIDFEEHVVNKRPLDWIIVGGESGPGARPFDVNWARKTIDICRDEDVACFVKQLGARPYDSTSGAAPYLNDRKGGDITEWPPPLRVRQFPKTRKRAA</sequence>
<name>A0A0F9WRH5_9ZZZZ</name>
<dbReference type="EMBL" id="LAZR01000215">
    <property type="protein sequence ID" value="KKN81348.1"/>
    <property type="molecule type" value="Genomic_DNA"/>
</dbReference>
<dbReference type="Pfam" id="PF07505">
    <property type="entry name" value="DUF5131"/>
    <property type="match status" value="1"/>
</dbReference>
<accession>A0A0F9WRH5</accession>